<dbReference type="EMBL" id="AP012342">
    <property type="protein sequence ID" value="BAM07532.1"/>
    <property type="molecule type" value="Genomic_DNA"/>
</dbReference>
<name>I0IQI3_LEPFC</name>
<dbReference type="STRING" id="1162668.LFE_1854"/>
<reference evidence="1 2" key="1">
    <citation type="journal article" date="2012" name="J. Bacteriol.">
        <title>Complete Genome Sequence of Leptospirillum ferrooxidans Strain C2-3, Isolated from a Fresh Volcanic Ash Deposit on the Island of Miyake, Japan.</title>
        <authorList>
            <person name="Fujimura R."/>
            <person name="Sato Y."/>
            <person name="Nishizawa T."/>
            <person name="Oshima K."/>
            <person name="Kim S.-W."/>
            <person name="Hattori M."/>
            <person name="Kamijo T."/>
            <person name="Ohta H."/>
        </authorList>
    </citation>
    <scope>NUCLEOTIDE SEQUENCE [LARGE SCALE GENOMIC DNA]</scope>
    <source>
        <strain evidence="1 2">C2-3</strain>
    </source>
</reference>
<evidence type="ECO:0000313" key="1">
    <source>
        <dbReference type="EMBL" id="BAM07532.1"/>
    </source>
</evidence>
<dbReference type="HOGENOM" id="CLU_1893613_0_0_0"/>
<gene>
    <name evidence="1" type="ordered locus">LFE_1854</name>
</gene>
<dbReference type="PATRIC" id="fig|1162668.3.peg.2208"/>
<dbReference type="AlphaFoldDB" id="I0IQI3"/>
<evidence type="ECO:0000313" key="2">
    <source>
        <dbReference type="Proteomes" id="UP000007382"/>
    </source>
</evidence>
<organism evidence="1 2">
    <name type="scientific">Leptospirillum ferrooxidans (strain C2-3)</name>
    <dbReference type="NCBI Taxonomy" id="1162668"/>
    <lineage>
        <taxon>Bacteria</taxon>
        <taxon>Pseudomonadati</taxon>
        <taxon>Nitrospirota</taxon>
        <taxon>Nitrospiria</taxon>
        <taxon>Nitrospirales</taxon>
        <taxon>Nitrospiraceae</taxon>
        <taxon>Leptospirillum</taxon>
    </lineage>
</organism>
<reference evidence="2" key="2">
    <citation type="submission" date="2012-03" db="EMBL/GenBank/DDBJ databases">
        <title>The complete genome sequence of the pioneer microbe on fresh volcanic deposit, Leptospirillum ferrooxidans strain C2-3.</title>
        <authorList>
            <person name="Fujimura R."/>
            <person name="Sato Y."/>
            <person name="Nishizawa T."/>
            <person name="Nanba K."/>
            <person name="Oshima K."/>
            <person name="Hattori M."/>
            <person name="Kamijo T."/>
            <person name="Ohta H."/>
        </authorList>
    </citation>
    <scope>NUCLEOTIDE SEQUENCE [LARGE SCALE GENOMIC DNA]</scope>
    <source>
        <strain evidence="2">C2-3</strain>
    </source>
</reference>
<accession>I0IQI3</accession>
<keyword evidence="2" id="KW-1185">Reference proteome</keyword>
<dbReference type="Proteomes" id="UP000007382">
    <property type="component" value="Chromosome"/>
</dbReference>
<dbReference type="KEGG" id="lfc:LFE_1854"/>
<dbReference type="RefSeq" id="WP_014450016.1">
    <property type="nucleotide sequence ID" value="NC_017094.1"/>
</dbReference>
<proteinExistence type="predicted"/>
<sequence length="134" mass="15357">MAGQGLTPQGRLLSVRTRIPTRDLDDRALVARLKNAKGLRTTYEDFLVARQGESSLDKETFLQYLEEVTPDPGVMEKWVIFDPTHRDHSGRLYMMIEETEKGSRLIREDGTMGTCSQKEFPDFFTALSEQTKEQ</sequence>
<protein>
    <submittedName>
        <fullName evidence="1">Uncharacterized protein</fullName>
    </submittedName>
</protein>